<evidence type="ECO:0008006" key="3">
    <source>
        <dbReference type="Google" id="ProtNLM"/>
    </source>
</evidence>
<accession>A0ABN1HZ67</accession>
<dbReference type="EMBL" id="BAAAES010000011">
    <property type="protein sequence ID" value="GAA0675076.1"/>
    <property type="molecule type" value="Genomic_DNA"/>
</dbReference>
<gene>
    <name evidence="1" type="ORF">GCM10009102_29050</name>
</gene>
<evidence type="ECO:0000313" key="2">
    <source>
        <dbReference type="Proteomes" id="UP001500238"/>
    </source>
</evidence>
<keyword evidence="2" id="KW-1185">Reference proteome</keyword>
<protein>
    <recommendedName>
        <fullName evidence="3">HNH endonuclease</fullName>
    </recommendedName>
</protein>
<sequence>MLRARALLGGLAIVAVVALLHGPRGSSAAAQADDRSPCTAAGAGYICDAVAGLSTALRRPILPLQGEILPPRTVPGAVDPAITQADIDTTICRPGYAASARPPYAITDPLKRRLMGVHHPGEAMADYELDHLIPISLGGAPLDPRDLWLQPRRGQANAGDKNVLAYVLWRLVCEHRVPLATAQRAIARDWTEAYRRYATPNNVARYHFRHGADARD</sequence>
<organism evidence="1 2">
    <name type="scientific">Sphingomonas insulae</name>
    <dbReference type="NCBI Taxonomy" id="424800"/>
    <lineage>
        <taxon>Bacteria</taxon>
        <taxon>Pseudomonadati</taxon>
        <taxon>Pseudomonadota</taxon>
        <taxon>Alphaproteobacteria</taxon>
        <taxon>Sphingomonadales</taxon>
        <taxon>Sphingomonadaceae</taxon>
        <taxon>Sphingomonas</taxon>
    </lineage>
</organism>
<reference evidence="1 2" key="1">
    <citation type="journal article" date="2019" name="Int. J. Syst. Evol. Microbiol.">
        <title>The Global Catalogue of Microorganisms (GCM) 10K type strain sequencing project: providing services to taxonomists for standard genome sequencing and annotation.</title>
        <authorList>
            <consortium name="The Broad Institute Genomics Platform"/>
            <consortium name="The Broad Institute Genome Sequencing Center for Infectious Disease"/>
            <person name="Wu L."/>
            <person name="Ma J."/>
        </authorList>
    </citation>
    <scope>NUCLEOTIDE SEQUENCE [LARGE SCALE GENOMIC DNA]</scope>
    <source>
        <strain evidence="1 2">JCM 14603</strain>
    </source>
</reference>
<proteinExistence type="predicted"/>
<evidence type="ECO:0000313" key="1">
    <source>
        <dbReference type="EMBL" id="GAA0675076.1"/>
    </source>
</evidence>
<comment type="caution">
    <text evidence="1">The sequence shown here is derived from an EMBL/GenBank/DDBJ whole genome shotgun (WGS) entry which is preliminary data.</text>
</comment>
<name>A0ABN1HZ67_9SPHN</name>
<dbReference type="Proteomes" id="UP001500238">
    <property type="component" value="Unassembled WGS sequence"/>
</dbReference>